<dbReference type="PROSITE" id="PS01124">
    <property type="entry name" value="HTH_ARAC_FAMILY_2"/>
    <property type="match status" value="1"/>
</dbReference>
<name>A0A4P8ISE4_9BURK</name>
<evidence type="ECO:0000256" key="2">
    <source>
        <dbReference type="ARBA" id="ARBA00023125"/>
    </source>
</evidence>
<gene>
    <name evidence="5" type="ORF">FAZ95_22315</name>
</gene>
<keyword evidence="2" id="KW-0238">DNA-binding</keyword>
<dbReference type="AlphaFoldDB" id="A0A4P8ISE4"/>
<dbReference type="PANTHER" id="PTHR46796">
    <property type="entry name" value="HTH-TYPE TRANSCRIPTIONAL ACTIVATOR RHAS-RELATED"/>
    <property type="match status" value="1"/>
</dbReference>
<accession>A0A4P8ISE4</accession>
<dbReference type="Pfam" id="PF14525">
    <property type="entry name" value="AraC_binding_2"/>
    <property type="match status" value="1"/>
</dbReference>
<dbReference type="Gene3D" id="1.10.10.60">
    <property type="entry name" value="Homeodomain-like"/>
    <property type="match status" value="1"/>
</dbReference>
<proteinExistence type="predicted"/>
<evidence type="ECO:0000259" key="4">
    <source>
        <dbReference type="PROSITE" id="PS01124"/>
    </source>
</evidence>
<dbReference type="InterPro" id="IPR035418">
    <property type="entry name" value="AraC-bd_2"/>
</dbReference>
<dbReference type="GO" id="GO:0043565">
    <property type="term" value="F:sequence-specific DNA binding"/>
    <property type="evidence" value="ECO:0007669"/>
    <property type="project" value="InterPro"/>
</dbReference>
<dbReference type="InterPro" id="IPR009057">
    <property type="entry name" value="Homeodomain-like_sf"/>
</dbReference>
<evidence type="ECO:0000313" key="5">
    <source>
        <dbReference type="EMBL" id="QCP51952.1"/>
    </source>
</evidence>
<dbReference type="OrthoDB" id="185346at2"/>
<protein>
    <submittedName>
        <fullName evidence="5">AraC family transcriptional regulator</fullName>
    </submittedName>
</protein>
<dbReference type="Proteomes" id="UP000298656">
    <property type="component" value="Chromosome 2"/>
</dbReference>
<reference evidence="5 6" key="1">
    <citation type="submission" date="2019-05" db="EMBL/GenBank/DDBJ databases">
        <title>Burkholderia sp. DHOD12, isolated from subtropical forest soil.</title>
        <authorList>
            <person name="Gao Z.-H."/>
            <person name="Qiu L.-H."/>
        </authorList>
    </citation>
    <scope>NUCLEOTIDE SEQUENCE [LARGE SCALE GENOMIC DNA]</scope>
    <source>
        <strain evidence="5 6">DHOD12</strain>
    </source>
</reference>
<dbReference type="PROSITE" id="PS00041">
    <property type="entry name" value="HTH_ARAC_FAMILY_1"/>
    <property type="match status" value="1"/>
</dbReference>
<dbReference type="Pfam" id="PF12833">
    <property type="entry name" value="HTH_18"/>
    <property type="match status" value="1"/>
</dbReference>
<dbReference type="EMBL" id="CP040078">
    <property type="protein sequence ID" value="QCP51952.1"/>
    <property type="molecule type" value="Genomic_DNA"/>
</dbReference>
<dbReference type="InterPro" id="IPR050204">
    <property type="entry name" value="AraC_XylS_family_regulators"/>
</dbReference>
<keyword evidence="1" id="KW-0805">Transcription regulation</keyword>
<dbReference type="RefSeq" id="WP_137334725.1">
    <property type="nucleotide sequence ID" value="NZ_CP040078.1"/>
</dbReference>
<evidence type="ECO:0000313" key="6">
    <source>
        <dbReference type="Proteomes" id="UP000298656"/>
    </source>
</evidence>
<evidence type="ECO:0000256" key="3">
    <source>
        <dbReference type="ARBA" id="ARBA00023163"/>
    </source>
</evidence>
<sequence length="342" mass="37357">MPLSPKSEALSGLYRNCLFRSDVRVNVHDQVAHELADHVLRWKRGAPDAALFKGELNQLTVYALQYGADVEVVPSPFDDFALVHTSLQGGAEIEADGHTLNVSEGRTAILAPRDRLRMRWYAGTRQLIIKIPNALLRAATAQDAAHETGLVPGYLVPRELNLQWDLLVQSLLGLLSIEQASSVDPSWRDHFERNIALFLLAHQPTAPLSPVAPIGSALEAAAHGHGSFDDYAGASRHTDALLEYANAKLSAPVSLEDLANAVGVSVRSLNALCQRHFGVAPMTLLRNMRLDAVRAHLLLAPNASVTETALAYGFGHLGRFSAYYQARFNELPRETQRKSGVL</sequence>
<evidence type="ECO:0000256" key="1">
    <source>
        <dbReference type="ARBA" id="ARBA00023015"/>
    </source>
</evidence>
<dbReference type="InterPro" id="IPR018060">
    <property type="entry name" value="HTH_AraC"/>
</dbReference>
<dbReference type="GO" id="GO:0003700">
    <property type="term" value="F:DNA-binding transcription factor activity"/>
    <property type="evidence" value="ECO:0007669"/>
    <property type="project" value="InterPro"/>
</dbReference>
<dbReference type="InterPro" id="IPR018062">
    <property type="entry name" value="HTH_AraC-typ_CS"/>
</dbReference>
<dbReference type="KEGG" id="tvl:FAZ95_22315"/>
<organism evidence="5 6">
    <name type="scientific">Trinickia violacea</name>
    <dbReference type="NCBI Taxonomy" id="2571746"/>
    <lineage>
        <taxon>Bacteria</taxon>
        <taxon>Pseudomonadati</taxon>
        <taxon>Pseudomonadota</taxon>
        <taxon>Betaproteobacteria</taxon>
        <taxon>Burkholderiales</taxon>
        <taxon>Burkholderiaceae</taxon>
        <taxon>Trinickia</taxon>
    </lineage>
</organism>
<keyword evidence="3" id="KW-0804">Transcription</keyword>
<keyword evidence="6" id="KW-1185">Reference proteome</keyword>
<dbReference type="SUPFAM" id="SSF46689">
    <property type="entry name" value="Homeodomain-like"/>
    <property type="match status" value="1"/>
</dbReference>
<feature type="domain" description="HTH araC/xylS-type" evidence="4">
    <location>
        <begin position="239"/>
        <end position="338"/>
    </location>
</feature>
<dbReference type="SMART" id="SM00342">
    <property type="entry name" value="HTH_ARAC"/>
    <property type="match status" value="1"/>
</dbReference>